<keyword evidence="3" id="KW-1185">Reference proteome</keyword>
<keyword evidence="1" id="KW-0812">Transmembrane</keyword>
<feature type="transmembrane region" description="Helical" evidence="1">
    <location>
        <begin position="157"/>
        <end position="176"/>
    </location>
</feature>
<keyword evidence="1" id="KW-1133">Transmembrane helix</keyword>
<feature type="transmembrane region" description="Helical" evidence="1">
    <location>
        <begin position="182"/>
        <end position="201"/>
    </location>
</feature>
<feature type="transmembrane region" description="Helical" evidence="1">
    <location>
        <begin position="213"/>
        <end position="234"/>
    </location>
</feature>
<evidence type="ECO:0000256" key="1">
    <source>
        <dbReference type="SAM" id="Phobius"/>
    </source>
</evidence>
<accession>A0A4Z0QZH1</accession>
<evidence type="ECO:0000313" key="3">
    <source>
        <dbReference type="Proteomes" id="UP000298460"/>
    </source>
</evidence>
<dbReference type="AlphaFoldDB" id="A0A4Z0QZH1"/>
<dbReference type="Proteomes" id="UP000298460">
    <property type="component" value="Unassembled WGS sequence"/>
</dbReference>
<dbReference type="RefSeq" id="WP_135550787.1">
    <property type="nucleotide sequence ID" value="NZ_SPQQ01000010.1"/>
</dbReference>
<proteinExistence type="predicted"/>
<organism evidence="2 3">
    <name type="scientific">Desulfosporosinus fructosivorans</name>
    <dbReference type="NCBI Taxonomy" id="2018669"/>
    <lineage>
        <taxon>Bacteria</taxon>
        <taxon>Bacillati</taxon>
        <taxon>Bacillota</taxon>
        <taxon>Clostridia</taxon>
        <taxon>Eubacteriales</taxon>
        <taxon>Desulfitobacteriaceae</taxon>
        <taxon>Desulfosporosinus</taxon>
    </lineage>
</organism>
<protein>
    <submittedName>
        <fullName evidence="2">Uncharacterized protein</fullName>
    </submittedName>
</protein>
<reference evidence="2 3" key="1">
    <citation type="submission" date="2019-03" db="EMBL/GenBank/DDBJ databases">
        <title>Draft Genome Sequence of Desulfosporosinus fructosivorans Strain 63.6F, Isolated from Marine Sediment in the Baltic Sea.</title>
        <authorList>
            <person name="Hausmann B."/>
            <person name="Vandieken V."/>
            <person name="Pjevac P."/>
            <person name="Schreck K."/>
            <person name="Herbold C.W."/>
            <person name="Loy A."/>
        </authorList>
    </citation>
    <scope>NUCLEOTIDE SEQUENCE [LARGE SCALE GENOMIC DNA]</scope>
    <source>
        <strain evidence="2 3">63.6F</strain>
    </source>
</reference>
<comment type="caution">
    <text evidence="2">The sequence shown here is derived from an EMBL/GenBank/DDBJ whole genome shotgun (WGS) entry which is preliminary data.</text>
</comment>
<name>A0A4Z0QZH1_9FIRM</name>
<gene>
    <name evidence="2" type="ORF">E4K67_22310</name>
</gene>
<dbReference type="EMBL" id="SPQQ01000010">
    <property type="protein sequence ID" value="TGE35854.1"/>
    <property type="molecule type" value="Genomic_DNA"/>
</dbReference>
<sequence>MFGYINGTAALARNRSQEFDLTEDYSKVISSKEDYSTALITKLKFEQIADILGDHASSLYLQPLDDSYNNGTIIHLTGIEGLSQSIQPSLHLISNTNNTNILKKENQQLQLLVSKYQMEAYDLTQKLSTAMSLNGSITAELAEKGEMIMEITNSKPFSTIMGIGIMCIIIGFISALTTKMLGIGLFLVGFVALFFGTYCMWKFKNITIINPNTSILGMFGSVFLLITMIFGFVVY</sequence>
<keyword evidence="1" id="KW-0472">Membrane</keyword>
<evidence type="ECO:0000313" key="2">
    <source>
        <dbReference type="EMBL" id="TGE35854.1"/>
    </source>
</evidence>